<sequence length="243" mass="26917">VIFSTAQRKHRKEIVIPYRSIATSRSVWAVWIAFFGNAFGFQLVVQYMPTYLNKTLAVPIEQTGLSAILPPIVQLIVKMIAGILSDKIICISEKFKLQLFNTAAMVGCALFLLPLGFLNSDHVGIALICFTGAVSCIGLIACGSMKSATLIARTFTEFVMVVVQLVICLSMLAVPFVVSTLAPNNTIREWRYIVFMTAFVLMLCNAIFCWLCSAEPEPWALLVEVKSENHCEAKEKLSQQDIV</sequence>
<dbReference type="SUPFAM" id="SSF103473">
    <property type="entry name" value="MFS general substrate transporter"/>
    <property type="match status" value="1"/>
</dbReference>
<gene>
    <name evidence="2" type="ORF">NAV_LOCUS6254</name>
</gene>
<organism evidence="2 3">
    <name type="scientific">Acanthocheilonema viteae</name>
    <name type="common">Filarial nematode worm</name>
    <name type="synonym">Dipetalonema viteae</name>
    <dbReference type="NCBI Taxonomy" id="6277"/>
    <lineage>
        <taxon>Eukaryota</taxon>
        <taxon>Metazoa</taxon>
        <taxon>Ecdysozoa</taxon>
        <taxon>Nematoda</taxon>
        <taxon>Chromadorea</taxon>
        <taxon>Rhabditida</taxon>
        <taxon>Spirurina</taxon>
        <taxon>Spiruromorpha</taxon>
        <taxon>Filarioidea</taxon>
        <taxon>Onchocercidae</taxon>
        <taxon>Acanthocheilonema</taxon>
    </lineage>
</organism>
<dbReference type="InterPro" id="IPR036259">
    <property type="entry name" value="MFS_trans_sf"/>
</dbReference>
<feature type="transmembrane region" description="Helical" evidence="1">
    <location>
        <begin position="97"/>
        <end position="117"/>
    </location>
</feature>
<keyword evidence="1" id="KW-1133">Transmembrane helix</keyword>
<dbReference type="Pfam" id="PF07690">
    <property type="entry name" value="MFS_1"/>
    <property type="match status" value="1"/>
</dbReference>
<dbReference type="OrthoDB" id="2985014at2759"/>
<feature type="transmembrane region" description="Helical" evidence="1">
    <location>
        <begin position="68"/>
        <end position="85"/>
    </location>
</feature>
<evidence type="ECO:0000313" key="2">
    <source>
        <dbReference type="EMBL" id="VBB31463.1"/>
    </source>
</evidence>
<dbReference type="STRING" id="6277.A0A498SHY3"/>
<feature type="transmembrane region" description="Helical" evidence="1">
    <location>
        <begin position="190"/>
        <end position="212"/>
    </location>
</feature>
<dbReference type="GO" id="GO:0022857">
    <property type="term" value="F:transmembrane transporter activity"/>
    <property type="evidence" value="ECO:0007669"/>
    <property type="project" value="InterPro"/>
</dbReference>
<reference evidence="2 3" key="1">
    <citation type="submission" date="2018-08" db="EMBL/GenBank/DDBJ databases">
        <authorList>
            <person name="Laetsch R D."/>
            <person name="Stevens L."/>
            <person name="Kumar S."/>
            <person name="Blaxter L. M."/>
        </authorList>
    </citation>
    <scope>NUCLEOTIDE SEQUENCE [LARGE SCALE GENOMIC DNA]</scope>
</reference>
<dbReference type="AlphaFoldDB" id="A0A498SHY3"/>
<feature type="transmembrane region" description="Helical" evidence="1">
    <location>
        <begin position="155"/>
        <end position="178"/>
    </location>
</feature>
<dbReference type="Gene3D" id="1.20.1250.20">
    <property type="entry name" value="MFS general substrate transporter like domains"/>
    <property type="match status" value="1"/>
</dbReference>
<feature type="transmembrane region" description="Helical" evidence="1">
    <location>
        <begin position="28"/>
        <end position="48"/>
    </location>
</feature>
<name>A0A498SHY3_ACAVI</name>
<dbReference type="EMBL" id="UPTC01001244">
    <property type="protein sequence ID" value="VBB31463.1"/>
    <property type="molecule type" value="Genomic_DNA"/>
</dbReference>
<feature type="non-terminal residue" evidence="2">
    <location>
        <position position="1"/>
    </location>
</feature>
<evidence type="ECO:0000256" key="1">
    <source>
        <dbReference type="SAM" id="Phobius"/>
    </source>
</evidence>
<keyword evidence="1" id="KW-0472">Membrane</keyword>
<protein>
    <recommendedName>
        <fullName evidence="4">Major facilitator superfamily (MFS) profile domain-containing protein</fullName>
    </recommendedName>
</protein>
<evidence type="ECO:0000313" key="3">
    <source>
        <dbReference type="Proteomes" id="UP000276991"/>
    </source>
</evidence>
<dbReference type="Proteomes" id="UP000276991">
    <property type="component" value="Unassembled WGS sequence"/>
</dbReference>
<dbReference type="InterPro" id="IPR011701">
    <property type="entry name" value="MFS"/>
</dbReference>
<accession>A0A498SHY3</accession>
<keyword evidence="3" id="KW-1185">Reference proteome</keyword>
<feature type="transmembrane region" description="Helical" evidence="1">
    <location>
        <begin position="123"/>
        <end position="143"/>
    </location>
</feature>
<dbReference type="GO" id="GO:0016020">
    <property type="term" value="C:membrane"/>
    <property type="evidence" value="ECO:0007669"/>
    <property type="project" value="TreeGrafter"/>
</dbReference>
<proteinExistence type="predicted"/>
<keyword evidence="1" id="KW-0812">Transmembrane</keyword>
<dbReference type="PANTHER" id="PTHR45757:SF33">
    <property type="entry name" value="MAJOR FACILITATOR SUPERFAMILY (MFS) PROFILE DOMAIN-CONTAINING PROTEIN"/>
    <property type="match status" value="1"/>
</dbReference>
<evidence type="ECO:0008006" key="4">
    <source>
        <dbReference type="Google" id="ProtNLM"/>
    </source>
</evidence>
<dbReference type="PANTHER" id="PTHR45757">
    <property type="entry name" value="PROTEIN CBG23364-RELATED"/>
    <property type="match status" value="1"/>
</dbReference>